<dbReference type="InterPro" id="IPR001623">
    <property type="entry name" value="DnaJ_domain"/>
</dbReference>
<keyword evidence="8" id="KW-1185">Reference proteome</keyword>
<keyword evidence="4" id="KW-0175">Coiled coil</keyword>
<reference evidence="7 8" key="1">
    <citation type="submission" date="2013-02" db="EMBL/GenBank/DDBJ databases">
        <title>Genome sequence of Candida maltosa Xu316, a potential industrial strain for xylitol and ethanol production.</title>
        <authorList>
            <person name="Yu J."/>
            <person name="Wang Q."/>
            <person name="Geng X."/>
            <person name="Bao W."/>
            <person name="He P."/>
            <person name="Cai J."/>
        </authorList>
    </citation>
    <scope>NUCLEOTIDE SEQUENCE [LARGE SCALE GENOMIC DNA]</scope>
    <source>
        <strain evidence="8">Xu316</strain>
    </source>
</reference>
<dbReference type="Pfam" id="PF21884">
    <property type="entry name" value="ZUO1-like_ZHD"/>
    <property type="match status" value="1"/>
</dbReference>
<evidence type="ECO:0000313" key="7">
    <source>
        <dbReference type="EMBL" id="EMG48625.1"/>
    </source>
</evidence>
<dbReference type="Proteomes" id="UP000011777">
    <property type="component" value="Unassembled WGS sequence"/>
</dbReference>
<dbReference type="Gene3D" id="3.30.160.60">
    <property type="entry name" value="Classic Zinc Finger"/>
    <property type="match status" value="1"/>
</dbReference>
<organism evidence="7 8">
    <name type="scientific">Candida maltosa (strain Xu316)</name>
    <name type="common">Yeast</name>
    <dbReference type="NCBI Taxonomy" id="1245528"/>
    <lineage>
        <taxon>Eukaryota</taxon>
        <taxon>Fungi</taxon>
        <taxon>Dikarya</taxon>
        <taxon>Ascomycota</taxon>
        <taxon>Saccharomycotina</taxon>
        <taxon>Pichiomycetes</taxon>
        <taxon>Debaryomycetaceae</taxon>
        <taxon>Candida/Lodderomyces clade</taxon>
        <taxon>Candida</taxon>
    </lineage>
</organism>
<dbReference type="InterPro" id="IPR051964">
    <property type="entry name" value="Chaperone_stress_response"/>
</dbReference>
<proteinExistence type="predicted"/>
<dbReference type="GO" id="GO:0008270">
    <property type="term" value="F:zinc ion binding"/>
    <property type="evidence" value="ECO:0007669"/>
    <property type="project" value="UniProtKB-KW"/>
</dbReference>
<dbReference type="OMA" id="RANHEES"/>
<dbReference type="SUPFAM" id="SSF46565">
    <property type="entry name" value="Chaperone J-domain"/>
    <property type="match status" value="1"/>
</dbReference>
<dbReference type="AlphaFoldDB" id="M3K036"/>
<dbReference type="InterPro" id="IPR022755">
    <property type="entry name" value="Znf_C2H2_jaz"/>
</dbReference>
<dbReference type="Pfam" id="PF12171">
    <property type="entry name" value="zf-C2H2_jaz"/>
    <property type="match status" value="1"/>
</dbReference>
<dbReference type="PANTHER" id="PTHR44029">
    <property type="entry name" value="DNAJ HOMOLOG SUBFAMILY C MEMBER 21"/>
    <property type="match status" value="1"/>
</dbReference>
<evidence type="ECO:0000256" key="5">
    <source>
        <dbReference type="SAM" id="MobiDB-lite"/>
    </source>
</evidence>
<dbReference type="InterPro" id="IPR013087">
    <property type="entry name" value="Znf_C2H2_type"/>
</dbReference>
<dbReference type="InterPro" id="IPR003604">
    <property type="entry name" value="Matrin/U1-like-C_Znf_C2H2"/>
</dbReference>
<keyword evidence="7" id="KW-0238">DNA-binding</keyword>
<dbReference type="OrthoDB" id="5894at2759"/>
<feature type="compositionally biased region" description="Acidic residues" evidence="5">
    <location>
        <begin position="386"/>
        <end position="441"/>
    </location>
</feature>
<dbReference type="EMBL" id="AOGT01001026">
    <property type="protein sequence ID" value="EMG48625.1"/>
    <property type="molecule type" value="Genomic_DNA"/>
</dbReference>
<feature type="domain" description="J" evidence="6">
    <location>
        <begin position="4"/>
        <end position="70"/>
    </location>
</feature>
<dbReference type="Gene3D" id="1.10.287.110">
    <property type="entry name" value="DnaJ domain"/>
    <property type="match status" value="1"/>
</dbReference>
<dbReference type="GO" id="GO:0005737">
    <property type="term" value="C:cytoplasm"/>
    <property type="evidence" value="ECO:0007669"/>
    <property type="project" value="TreeGrafter"/>
</dbReference>
<dbReference type="FunFam" id="1.10.287.110:FF:000046">
    <property type="entry name" value="dnaJ homolog subfamily C member 21"/>
    <property type="match status" value="1"/>
</dbReference>
<dbReference type="SMART" id="SM00271">
    <property type="entry name" value="DnaJ"/>
    <property type="match status" value="1"/>
</dbReference>
<accession>M3K036</accession>
<dbReference type="STRING" id="1245528.M3K036"/>
<dbReference type="PANTHER" id="PTHR44029:SF1">
    <property type="entry name" value="DNAJ HOMOLOG SUBFAMILY C MEMBER 21"/>
    <property type="match status" value="1"/>
</dbReference>
<dbReference type="InterPro" id="IPR036869">
    <property type="entry name" value="J_dom_sf"/>
</dbReference>
<dbReference type="GO" id="GO:0003677">
    <property type="term" value="F:DNA binding"/>
    <property type="evidence" value="ECO:0007669"/>
    <property type="project" value="UniProtKB-KW"/>
</dbReference>
<protein>
    <submittedName>
        <fullName evidence="7">Transcription factor with zinc finger DNA-binding motif, putative</fullName>
    </submittedName>
</protein>
<sequence>MKTCYYELLEVSSTATDTELKKAYRKKALQLHPDKNPDNIEEANHQFSLISAAYEVLSDPQERAWYDTHKSSILNDNYNDDDDNFEGESYLPSISIDEIYRYFDPGMYTVMNDSMSGFYSVVSRFFERIAQEEVSHGKYGNVSGYEKFKDDDVMNVNVIDEGMLKYPRFGNSGSGYVEKVREFYNVWGNFSTVKSFNWKDEYRYSYAPDRRTRRMMERENKKLRDDARKEYNEAIKKFVGFIKKRDPRVKAGQLELNKSIKKKQLEEYQNQIRSSRLEKLKKSDFEEQDWQKLTPEELEDMEQLLQDEYDEDSEFDEYETDEGDEEIHEFECIVCDKVFKNELMFKNHEESKKHKKNVRQLQWEMKQEGIELGIDKHGDNDLSEFETAESEFNSEVELSEPESDDEEDQEKEEIEEVVDEPEISLDVEDLEVDDEIDEDSVDSSSPLPTSGKQAQQDDTEIQTMMMIG</sequence>
<dbReference type="InterPro" id="IPR054076">
    <property type="entry name" value="ZUO1-like_ZHD"/>
</dbReference>
<dbReference type="PROSITE" id="PS00028">
    <property type="entry name" value="ZINC_FINGER_C2H2_1"/>
    <property type="match status" value="1"/>
</dbReference>
<dbReference type="SUPFAM" id="SSF57667">
    <property type="entry name" value="beta-beta-alpha zinc fingers"/>
    <property type="match status" value="1"/>
</dbReference>
<evidence type="ECO:0000313" key="8">
    <source>
        <dbReference type="Proteomes" id="UP000011777"/>
    </source>
</evidence>
<dbReference type="InterPro" id="IPR018253">
    <property type="entry name" value="DnaJ_domain_CS"/>
</dbReference>
<feature type="compositionally biased region" description="Polar residues" evidence="5">
    <location>
        <begin position="446"/>
        <end position="456"/>
    </location>
</feature>
<dbReference type="InterPro" id="IPR036236">
    <property type="entry name" value="Znf_C2H2_sf"/>
</dbReference>
<evidence type="ECO:0000256" key="1">
    <source>
        <dbReference type="ARBA" id="ARBA00022723"/>
    </source>
</evidence>
<dbReference type="PROSITE" id="PS50076">
    <property type="entry name" value="DNAJ_2"/>
    <property type="match status" value="1"/>
</dbReference>
<keyword evidence="2" id="KW-0863">Zinc-finger</keyword>
<keyword evidence="3" id="KW-0862">Zinc</keyword>
<dbReference type="Pfam" id="PF00226">
    <property type="entry name" value="DnaJ"/>
    <property type="match status" value="1"/>
</dbReference>
<keyword evidence="1" id="KW-0479">Metal-binding</keyword>
<evidence type="ECO:0000259" key="6">
    <source>
        <dbReference type="PROSITE" id="PS50076"/>
    </source>
</evidence>
<dbReference type="SMART" id="SM00451">
    <property type="entry name" value="ZnF_U1"/>
    <property type="match status" value="1"/>
</dbReference>
<dbReference type="eggNOG" id="KOG0717">
    <property type="taxonomic scope" value="Eukaryota"/>
</dbReference>
<evidence type="ECO:0000256" key="2">
    <source>
        <dbReference type="ARBA" id="ARBA00022771"/>
    </source>
</evidence>
<dbReference type="PROSITE" id="PS00636">
    <property type="entry name" value="DNAJ_1"/>
    <property type="match status" value="1"/>
</dbReference>
<comment type="caution">
    <text evidence="7">The sequence shown here is derived from an EMBL/GenBank/DDBJ whole genome shotgun (WGS) entry which is preliminary data.</text>
</comment>
<dbReference type="HOGENOM" id="CLU_009539_3_0_1"/>
<evidence type="ECO:0000256" key="4">
    <source>
        <dbReference type="SAM" id="Coils"/>
    </source>
</evidence>
<gene>
    <name evidence="7" type="ORF">G210_0773</name>
</gene>
<dbReference type="CDD" id="cd06257">
    <property type="entry name" value="DnaJ"/>
    <property type="match status" value="1"/>
</dbReference>
<feature type="coiled-coil region" evidence="4">
    <location>
        <begin position="213"/>
        <end position="278"/>
    </location>
</feature>
<feature type="region of interest" description="Disordered" evidence="5">
    <location>
        <begin position="386"/>
        <end position="468"/>
    </location>
</feature>
<dbReference type="PRINTS" id="PR00625">
    <property type="entry name" value="JDOMAIN"/>
</dbReference>
<name>M3K036_CANMX</name>
<evidence type="ECO:0000256" key="3">
    <source>
        <dbReference type="ARBA" id="ARBA00022833"/>
    </source>
</evidence>